<dbReference type="GO" id="GO:0003677">
    <property type="term" value="F:DNA binding"/>
    <property type="evidence" value="ECO:0007669"/>
    <property type="project" value="InterPro"/>
</dbReference>
<dbReference type="EMBL" id="AUZY01007039">
    <property type="protein sequence ID" value="EQD51780.1"/>
    <property type="molecule type" value="Genomic_DNA"/>
</dbReference>
<sequence length="177" mass="19540">PCHNAQAVVDSASLLVMAAQVTQAANDQQQVEPMVARLQSLPEGLNQPQTFLADAGYFSQQNVETCAVAGIEPLIAVGRDGHHPHWRERFVEPAPRSEPASPVGQMNHTLKTQVGRATYALRKQTVEPVFGIIKSVLGFRQFLLRGLEHVGNEWTLVCLAWNLKRMAVLRPQSAQWA</sequence>
<feature type="domain" description="Transposase IS4-like" evidence="1">
    <location>
        <begin position="4"/>
        <end position="163"/>
    </location>
</feature>
<dbReference type="GO" id="GO:0006313">
    <property type="term" value="P:DNA transposition"/>
    <property type="evidence" value="ECO:0007669"/>
    <property type="project" value="InterPro"/>
</dbReference>
<evidence type="ECO:0000313" key="2">
    <source>
        <dbReference type="EMBL" id="EQD51780.1"/>
    </source>
</evidence>
<gene>
    <name evidence="2" type="ORF">B1B_10897</name>
</gene>
<protein>
    <submittedName>
        <fullName evidence="2">Transposase IS4 family protein</fullName>
    </submittedName>
</protein>
<accession>T1BC25</accession>
<dbReference type="GO" id="GO:0004803">
    <property type="term" value="F:transposase activity"/>
    <property type="evidence" value="ECO:0007669"/>
    <property type="project" value="InterPro"/>
</dbReference>
<dbReference type="Pfam" id="PF01609">
    <property type="entry name" value="DDE_Tnp_1"/>
    <property type="match status" value="1"/>
</dbReference>
<comment type="caution">
    <text evidence="2">The sequence shown here is derived from an EMBL/GenBank/DDBJ whole genome shotgun (WGS) entry which is preliminary data.</text>
</comment>
<feature type="non-terminal residue" evidence="2">
    <location>
        <position position="1"/>
    </location>
</feature>
<dbReference type="InterPro" id="IPR002559">
    <property type="entry name" value="Transposase_11"/>
</dbReference>
<dbReference type="AlphaFoldDB" id="T1BC25"/>
<evidence type="ECO:0000259" key="1">
    <source>
        <dbReference type="Pfam" id="PF01609"/>
    </source>
</evidence>
<dbReference type="PANTHER" id="PTHR33408">
    <property type="entry name" value="TRANSPOSASE"/>
    <property type="match status" value="1"/>
</dbReference>
<proteinExistence type="predicted"/>
<name>T1BC25_9ZZZZ</name>
<organism evidence="2">
    <name type="scientific">mine drainage metagenome</name>
    <dbReference type="NCBI Taxonomy" id="410659"/>
    <lineage>
        <taxon>unclassified sequences</taxon>
        <taxon>metagenomes</taxon>
        <taxon>ecological metagenomes</taxon>
    </lineage>
</organism>
<reference evidence="2" key="2">
    <citation type="journal article" date="2014" name="ISME J.">
        <title>Microbial stratification in low pH oxic and suboxic macroscopic growths along an acid mine drainage.</title>
        <authorList>
            <person name="Mendez-Garcia C."/>
            <person name="Mesa V."/>
            <person name="Sprenger R.R."/>
            <person name="Richter M."/>
            <person name="Diez M.S."/>
            <person name="Solano J."/>
            <person name="Bargiela R."/>
            <person name="Golyshina O.V."/>
            <person name="Manteca A."/>
            <person name="Ramos J.L."/>
            <person name="Gallego J.R."/>
            <person name="Llorente I."/>
            <person name="Martins Dos Santos V.A."/>
            <person name="Jensen O.N."/>
            <person name="Pelaez A.I."/>
            <person name="Sanchez J."/>
            <person name="Ferrer M."/>
        </authorList>
    </citation>
    <scope>NUCLEOTIDE SEQUENCE</scope>
</reference>
<dbReference type="PANTHER" id="PTHR33408:SF2">
    <property type="entry name" value="TRANSPOSASE DDE DOMAIN-CONTAINING PROTEIN"/>
    <property type="match status" value="1"/>
</dbReference>
<reference evidence="2" key="1">
    <citation type="submission" date="2013-08" db="EMBL/GenBank/DDBJ databases">
        <authorList>
            <person name="Mendez C."/>
            <person name="Richter M."/>
            <person name="Ferrer M."/>
            <person name="Sanchez J."/>
        </authorList>
    </citation>
    <scope>NUCLEOTIDE SEQUENCE</scope>
</reference>